<feature type="domain" description="Spondin" evidence="2">
    <location>
        <begin position="39"/>
        <end position="158"/>
    </location>
</feature>
<protein>
    <submittedName>
        <fullName evidence="3">Spondin domain-containing protein</fullName>
    </submittedName>
</protein>
<dbReference type="InterPro" id="IPR009465">
    <property type="entry name" value="Spondin_N"/>
</dbReference>
<accession>A0A944QU93</accession>
<comment type="caution">
    <text evidence="3">The sequence shown here is derived from an EMBL/GenBank/DDBJ whole genome shotgun (WGS) entry which is preliminary data.</text>
</comment>
<sequence length="239" mass="24886">MTKSLTALAASVSLLFSANSLASDRDISVEITNLTNAIYFTPLLVATHNRHTRLFEVSTEASANLQAMAEGGNISGLMDDVIAAGGEVVADPASGLLAPGASAEAMIDRPRKRNRYLSIVAMLLPTNDGFVGLDSLRIPKKKGTYTYYLKGYDAGTEANDEIINGGGMPGVLGIPADPGGNAGSGGISTAGADHNQTVHIHRGITGDTDPTGGESDLDARVHTWQGPVARLVIRVKDDD</sequence>
<dbReference type="AlphaFoldDB" id="A0A944QU93"/>
<evidence type="ECO:0000313" key="4">
    <source>
        <dbReference type="Proteomes" id="UP000770889"/>
    </source>
</evidence>
<evidence type="ECO:0000259" key="2">
    <source>
        <dbReference type="Pfam" id="PF06468"/>
    </source>
</evidence>
<dbReference type="Pfam" id="PF06468">
    <property type="entry name" value="Spond_N"/>
    <property type="match status" value="1"/>
</dbReference>
<gene>
    <name evidence="3" type="ORF">KME65_06565</name>
</gene>
<organism evidence="3 4">
    <name type="scientific">Candidatus Thiodiazotropha taylori</name>
    <dbReference type="NCBI Taxonomy" id="2792791"/>
    <lineage>
        <taxon>Bacteria</taxon>
        <taxon>Pseudomonadati</taxon>
        <taxon>Pseudomonadota</taxon>
        <taxon>Gammaproteobacteria</taxon>
        <taxon>Chromatiales</taxon>
        <taxon>Sedimenticolaceae</taxon>
        <taxon>Candidatus Thiodiazotropha</taxon>
    </lineage>
</organism>
<evidence type="ECO:0000313" key="3">
    <source>
        <dbReference type="EMBL" id="MBT2988610.1"/>
    </source>
</evidence>
<keyword evidence="1" id="KW-0732">Signal</keyword>
<evidence type="ECO:0000256" key="1">
    <source>
        <dbReference type="SAM" id="SignalP"/>
    </source>
</evidence>
<feature type="signal peptide" evidence="1">
    <location>
        <begin position="1"/>
        <end position="22"/>
    </location>
</feature>
<dbReference type="Gene3D" id="2.60.40.2130">
    <property type="entry name" value="F-spondin domain"/>
    <property type="match status" value="1"/>
</dbReference>
<dbReference type="EMBL" id="JAHHGM010000005">
    <property type="protein sequence ID" value="MBT2988610.1"/>
    <property type="molecule type" value="Genomic_DNA"/>
</dbReference>
<dbReference type="NCBIfam" id="NF038123">
    <property type="entry name" value="NF038123_dom"/>
    <property type="match status" value="1"/>
</dbReference>
<proteinExistence type="predicted"/>
<feature type="chain" id="PRO_5036898832" evidence="1">
    <location>
        <begin position="23"/>
        <end position="239"/>
    </location>
</feature>
<reference evidence="3 4" key="1">
    <citation type="submission" date="2021-05" db="EMBL/GenBank/DDBJ databases">
        <title>Genetic and Functional Diversity in Clade A Lucinid endosymbionts from the Bahamas.</title>
        <authorList>
            <person name="Giani N.M."/>
            <person name="Engel A.S."/>
            <person name="Campbell B.J."/>
        </authorList>
    </citation>
    <scope>NUCLEOTIDE SEQUENCE [LARGE SCALE GENOMIC DNA]</scope>
    <source>
        <strain evidence="3">LUC16012Gg_MoonRockCtena</strain>
    </source>
</reference>
<dbReference type="Proteomes" id="UP000770889">
    <property type="component" value="Unassembled WGS sequence"/>
</dbReference>
<dbReference type="InterPro" id="IPR038678">
    <property type="entry name" value="Spondin_N_sf"/>
</dbReference>
<name>A0A944QU93_9GAMM</name>